<dbReference type="Proteomes" id="UP001630127">
    <property type="component" value="Unassembled WGS sequence"/>
</dbReference>
<sequence length="169" mass="19116">MATNNIINNSNINKGNENCSRIQHVAKASSDELLRKFAEMGSELEDKKELQLAKRIKRSSHMKAVKAGVYNQGRMYVDQGSALNGASAAIVERKSLLPPIVTPSSRRSSAPMLVRRLGIGRARVRTRDIKHKSFLGAIEKTWRRTVEGACKVFVEKHYNRHKRLTQEIY</sequence>
<comment type="caution">
    <text evidence="1">The sequence shown here is derived from an EMBL/GenBank/DDBJ whole genome shotgun (WGS) entry which is preliminary data.</text>
</comment>
<protein>
    <submittedName>
        <fullName evidence="1">Uncharacterized protein</fullName>
    </submittedName>
</protein>
<organism evidence="1 2">
    <name type="scientific">Cinchona calisaya</name>
    <dbReference type="NCBI Taxonomy" id="153742"/>
    <lineage>
        <taxon>Eukaryota</taxon>
        <taxon>Viridiplantae</taxon>
        <taxon>Streptophyta</taxon>
        <taxon>Embryophyta</taxon>
        <taxon>Tracheophyta</taxon>
        <taxon>Spermatophyta</taxon>
        <taxon>Magnoliopsida</taxon>
        <taxon>eudicotyledons</taxon>
        <taxon>Gunneridae</taxon>
        <taxon>Pentapetalae</taxon>
        <taxon>asterids</taxon>
        <taxon>lamiids</taxon>
        <taxon>Gentianales</taxon>
        <taxon>Rubiaceae</taxon>
        <taxon>Cinchonoideae</taxon>
        <taxon>Cinchoneae</taxon>
        <taxon>Cinchona</taxon>
    </lineage>
</organism>
<keyword evidence="2" id="KW-1185">Reference proteome</keyword>
<name>A0ABD3ASI0_9GENT</name>
<evidence type="ECO:0000313" key="1">
    <source>
        <dbReference type="EMBL" id="KAL3534167.1"/>
    </source>
</evidence>
<reference evidence="1 2" key="1">
    <citation type="submission" date="2024-11" db="EMBL/GenBank/DDBJ databases">
        <title>A near-complete genome assembly of Cinchona calisaya.</title>
        <authorList>
            <person name="Lian D.C."/>
            <person name="Zhao X.W."/>
            <person name="Wei L."/>
        </authorList>
    </citation>
    <scope>NUCLEOTIDE SEQUENCE [LARGE SCALE GENOMIC DNA]</scope>
    <source>
        <tissue evidence="1">Nenye</tissue>
    </source>
</reference>
<gene>
    <name evidence="1" type="ORF">ACH5RR_002628</name>
</gene>
<evidence type="ECO:0000313" key="2">
    <source>
        <dbReference type="Proteomes" id="UP001630127"/>
    </source>
</evidence>
<accession>A0ABD3ASI0</accession>
<dbReference type="PANTHER" id="PTHR36355">
    <property type="entry name" value="EXPRESSED PROTEIN"/>
    <property type="match status" value="1"/>
</dbReference>
<proteinExistence type="predicted"/>
<dbReference type="EMBL" id="JBJUIK010000002">
    <property type="protein sequence ID" value="KAL3534167.1"/>
    <property type="molecule type" value="Genomic_DNA"/>
</dbReference>
<dbReference type="AlphaFoldDB" id="A0ABD3ASI0"/>
<dbReference type="PANTHER" id="PTHR36355:SF1">
    <property type="entry name" value="EXPRESSED PROTEIN"/>
    <property type="match status" value="1"/>
</dbReference>